<dbReference type="Proteomes" id="UP000700732">
    <property type="component" value="Unassembled WGS sequence"/>
</dbReference>
<comment type="caution">
    <text evidence="1">The sequence shown here is derived from an EMBL/GenBank/DDBJ whole genome shotgun (WGS) entry which is preliminary data.</text>
</comment>
<dbReference type="EMBL" id="VFIA01000090">
    <property type="protein sequence ID" value="MBC3795192.1"/>
    <property type="molecule type" value="Genomic_DNA"/>
</dbReference>
<protein>
    <submittedName>
        <fullName evidence="1">Uncharacterized protein</fullName>
    </submittedName>
</protein>
<name>A0ABR6WGN1_9BACT</name>
<reference evidence="1 2" key="1">
    <citation type="submission" date="2019-06" db="EMBL/GenBank/DDBJ databases">
        <title>Spirosoma utsteinense sp. nov. isolated from Antarctic ice-free soils.</title>
        <authorList>
            <person name="Tahon G."/>
        </authorList>
    </citation>
    <scope>NUCLEOTIDE SEQUENCE [LARGE SCALE GENOMIC DNA]</scope>
    <source>
        <strain evidence="1 2">LMG 31447</strain>
    </source>
</reference>
<gene>
    <name evidence="1" type="ORF">FH603_5727</name>
</gene>
<evidence type="ECO:0000313" key="2">
    <source>
        <dbReference type="Proteomes" id="UP000700732"/>
    </source>
</evidence>
<evidence type="ECO:0000313" key="1">
    <source>
        <dbReference type="EMBL" id="MBC3795192.1"/>
    </source>
</evidence>
<organism evidence="1 2">
    <name type="scientific">Spirosoma utsteinense</name>
    <dbReference type="NCBI Taxonomy" id="2585773"/>
    <lineage>
        <taxon>Bacteria</taxon>
        <taxon>Pseudomonadati</taxon>
        <taxon>Bacteroidota</taxon>
        <taxon>Cytophagia</taxon>
        <taxon>Cytophagales</taxon>
        <taxon>Cytophagaceae</taxon>
        <taxon>Spirosoma</taxon>
    </lineage>
</organism>
<proteinExistence type="predicted"/>
<sequence length="35" mass="4212">MKEHNLLLGKVIRPTGKREFVKFRRIEATKPLEYL</sequence>
<keyword evidence="2" id="KW-1185">Reference proteome</keyword>
<accession>A0ABR6WGN1</accession>